<dbReference type="OrthoDB" id="4149149at2759"/>
<dbReference type="EMBL" id="CAJVOS010000042">
    <property type="protein sequence ID" value="CAG8190015.1"/>
    <property type="molecule type" value="Genomic_DNA"/>
</dbReference>
<comment type="caution">
    <text evidence="1">The sequence shown here is derived from an EMBL/GenBank/DDBJ whole genome shotgun (WGS) entry which is preliminary data.</text>
</comment>
<dbReference type="AlphaFoldDB" id="A0A9W4I1H9"/>
<accession>A0A9W4I1H9</accession>
<dbReference type="Proteomes" id="UP001153618">
    <property type="component" value="Unassembled WGS sequence"/>
</dbReference>
<gene>
    <name evidence="1" type="ORF">POLS_LOCUS7209</name>
</gene>
<reference evidence="1" key="1">
    <citation type="submission" date="2021-07" db="EMBL/GenBank/DDBJ databases">
        <authorList>
            <person name="Branca A.L. A."/>
        </authorList>
    </citation>
    <scope>NUCLEOTIDE SEQUENCE</scope>
</reference>
<keyword evidence="2" id="KW-1185">Reference proteome</keyword>
<name>A0A9W4I1H9_PENOL</name>
<evidence type="ECO:0000313" key="1">
    <source>
        <dbReference type="EMBL" id="CAG8190015.1"/>
    </source>
</evidence>
<proteinExistence type="predicted"/>
<organism evidence="1 2">
    <name type="scientific">Penicillium olsonii</name>
    <dbReference type="NCBI Taxonomy" id="99116"/>
    <lineage>
        <taxon>Eukaryota</taxon>
        <taxon>Fungi</taxon>
        <taxon>Dikarya</taxon>
        <taxon>Ascomycota</taxon>
        <taxon>Pezizomycotina</taxon>
        <taxon>Eurotiomycetes</taxon>
        <taxon>Eurotiomycetidae</taxon>
        <taxon>Eurotiales</taxon>
        <taxon>Aspergillaceae</taxon>
        <taxon>Penicillium</taxon>
    </lineage>
</organism>
<protein>
    <submittedName>
        <fullName evidence="1">Uncharacterized protein</fullName>
    </submittedName>
</protein>
<evidence type="ECO:0000313" key="2">
    <source>
        <dbReference type="Proteomes" id="UP001153618"/>
    </source>
</evidence>
<sequence length="234" mass="27067">MDQRSLRANVDLMILDYLLALSVSGMISIINREKTHEEVNWLVEAAEMHRIESPLPWDLDIKLDIFRLVNLFRAWEPPKDRALDSFVPLSEIAIQFMNLCQSAPENVSWTRWFDLGARFMTHAILEESICLPDPLDKLRNWRGRNDLIDAHWEVSRTLFLQHIPPPHGAANPASREELDGLFPLSELETEFASFVEDFMDVLDPPLLLQLEKGQLQGLTREDTRRIRAHCTSTL</sequence>